<keyword evidence="1" id="KW-0812">Transmembrane</keyword>
<dbReference type="EMBL" id="JQ066768">
    <property type="protein sequence ID" value="AFA44868.1"/>
    <property type="molecule type" value="Genomic_DNA"/>
</dbReference>
<dbReference type="KEGG" id="vg:14698233"/>
<name>H6WBN1_9CAUD</name>
<keyword evidence="1" id="KW-1133">Transmembrane helix</keyword>
<dbReference type="Proteomes" id="UP000007518">
    <property type="component" value="Segment"/>
</dbReference>
<proteinExistence type="predicted"/>
<reference evidence="2 3" key="1">
    <citation type="submission" date="2011-11" db="EMBL/GenBank/DDBJ databases">
        <authorList>
            <person name="Hynes A.P."/>
            <person name="Lang A.S."/>
        </authorList>
    </citation>
    <scope>NUCLEOTIDE SEQUENCE [LARGE SCALE GENOMIC DNA]</scope>
</reference>
<dbReference type="GeneID" id="14698233"/>
<feature type="transmembrane region" description="Helical" evidence="1">
    <location>
        <begin position="45"/>
        <end position="64"/>
    </location>
</feature>
<sequence>MQNIVWARVAYYVLSTALALLPPTLAGWGVSYDAAQGVVSINIETLAAAIGAALASSAAVFAVWGKK</sequence>
<accession>H6WBN1</accession>
<gene>
    <name evidence="2" type="ORF">RcapNL_00028</name>
</gene>
<evidence type="ECO:0000313" key="3">
    <source>
        <dbReference type="Proteomes" id="UP000007518"/>
    </source>
</evidence>
<dbReference type="RefSeq" id="YP_007518410.1">
    <property type="nucleotide sequence ID" value="NC_020489.1"/>
</dbReference>
<keyword evidence="1" id="KW-0472">Membrane</keyword>
<evidence type="ECO:0000313" key="2">
    <source>
        <dbReference type="EMBL" id="AFA44868.1"/>
    </source>
</evidence>
<protein>
    <submittedName>
        <fullName evidence="2">Uncharacterized protein</fullName>
    </submittedName>
</protein>
<keyword evidence="3" id="KW-1185">Reference proteome</keyword>
<organism evidence="2 3">
    <name type="scientific">Rhodobacter phage RcapNL</name>
    <dbReference type="NCBI Taxonomy" id="1131316"/>
    <lineage>
        <taxon>Viruses</taxon>
        <taxon>Duplodnaviria</taxon>
        <taxon>Heunggongvirae</taxon>
        <taxon>Uroviricota</taxon>
        <taxon>Caudoviricetes</taxon>
        <taxon>Capnelvirus</taxon>
        <taxon>Capnelvirus RcapNL</taxon>
    </lineage>
</organism>
<evidence type="ECO:0000256" key="1">
    <source>
        <dbReference type="SAM" id="Phobius"/>
    </source>
</evidence>